<dbReference type="OrthoDB" id="4052026at2759"/>
<gene>
    <name evidence="2" type="ORF">HG535_0G04090</name>
</gene>
<dbReference type="EMBL" id="CP058610">
    <property type="protein sequence ID" value="QLG74526.1"/>
    <property type="molecule type" value="Genomic_DNA"/>
</dbReference>
<feature type="compositionally biased region" description="Polar residues" evidence="1">
    <location>
        <begin position="181"/>
        <end position="205"/>
    </location>
</feature>
<feature type="region of interest" description="Disordered" evidence="1">
    <location>
        <begin position="43"/>
        <end position="111"/>
    </location>
</feature>
<evidence type="ECO:0000313" key="2">
    <source>
        <dbReference type="EMBL" id="QLG74526.1"/>
    </source>
</evidence>
<feature type="compositionally biased region" description="Polar residues" evidence="1">
    <location>
        <begin position="148"/>
        <end position="157"/>
    </location>
</feature>
<sequence length="263" mass="29076">MVGESDTTDLNVKVNAMTGSDLSVTSKNQVFCTNSTAVKRLGDSSSKVHISDLSKPPGRLSPVRKGPARQLTPKRLASPTCLKDQSTTDFRDRSLPPNSNRSEEEDKHATSLIFTTSPTKLLFSSDKKIGGDGSLSKLRSRFSNGLLSPQRLSTVPGSSKEVKGKNLLSKLQDQEYKSPKNETSTHTQNNETKSLSQEGRVTKSQQQRKKTVKFKVPDAEKDTLIETELADLKSLLLQVLKHQKVLESKLINLENNLNEKNEK</sequence>
<accession>A0A7H9B839</accession>
<feature type="region of interest" description="Disordered" evidence="1">
    <location>
        <begin position="148"/>
        <end position="210"/>
    </location>
</feature>
<evidence type="ECO:0000313" key="3">
    <source>
        <dbReference type="Proteomes" id="UP000509704"/>
    </source>
</evidence>
<dbReference type="AlphaFoldDB" id="A0A7H9B839"/>
<dbReference type="Pfam" id="PF17300">
    <property type="entry name" value="FIN1"/>
    <property type="match status" value="1"/>
</dbReference>
<dbReference type="InterPro" id="IPR035260">
    <property type="entry name" value="Fin1"/>
</dbReference>
<dbReference type="Proteomes" id="UP000509704">
    <property type="component" value="Chromosome 7"/>
</dbReference>
<proteinExistence type="predicted"/>
<dbReference type="KEGG" id="zmk:HG535_0G04090"/>
<name>A0A7H9B839_ZYGMR</name>
<reference evidence="2 3" key="1">
    <citation type="submission" date="2020-07" db="EMBL/GenBank/DDBJ databases">
        <title>The yeast mating-type switching endonuclease HO is a domesticated member of an unorthodox homing genetic element family.</title>
        <authorList>
            <person name="Coughlan A.Y."/>
            <person name="Lombardi L."/>
            <person name="Braun-Galleani S."/>
            <person name="Martos A.R."/>
            <person name="Galeote V."/>
            <person name="Bigey F."/>
            <person name="Dequin S."/>
            <person name="Byrne K.P."/>
            <person name="Wolfe K.H."/>
        </authorList>
    </citation>
    <scope>NUCLEOTIDE SEQUENCE [LARGE SCALE GENOMIC DNA]</scope>
    <source>
        <strain evidence="2 3">NRRL Y-6702</strain>
    </source>
</reference>
<organism evidence="2 3">
    <name type="scientific">Zygotorulaspora mrakii</name>
    <name type="common">Zygosaccharomyces mrakii</name>
    <dbReference type="NCBI Taxonomy" id="42260"/>
    <lineage>
        <taxon>Eukaryota</taxon>
        <taxon>Fungi</taxon>
        <taxon>Dikarya</taxon>
        <taxon>Ascomycota</taxon>
        <taxon>Saccharomycotina</taxon>
        <taxon>Saccharomycetes</taxon>
        <taxon>Saccharomycetales</taxon>
        <taxon>Saccharomycetaceae</taxon>
        <taxon>Zygotorulaspora</taxon>
    </lineage>
</organism>
<evidence type="ECO:0000256" key="1">
    <source>
        <dbReference type="SAM" id="MobiDB-lite"/>
    </source>
</evidence>
<keyword evidence="3" id="KW-1185">Reference proteome</keyword>
<protein>
    <submittedName>
        <fullName evidence="2">Uncharacterized protein</fullName>
    </submittedName>
</protein>
<dbReference type="GeneID" id="59238309"/>
<dbReference type="RefSeq" id="XP_037146251.1">
    <property type="nucleotide sequence ID" value="XM_037290356.1"/>
</dbReference>